<organism evidence="4 5">
    <name type="scientific">Helobdella robusta</name>
    <name type="common">Californian leech</name>
    <dbReference type="NCBI Taxonomy" id="6412"/>
    <lineage>
        <taxon>Eukaryota</taxon>
        <taxon>Metazoa</taxon>
        <taxon>Spiralia</taxon>
        <taxon>Lophotrochozoa</taxon>
        <taxon>Annelida</taxon>
        <taxon>Clitellata</taxon>
        <taxon>Hirudinea</taxon>
        <taxon>Rhynchobdellida</taxon>
        <taxon>Glossiphoniidae</taxon>
        <taxon>Helobdella</taxon>
    </lineage>
</organism>
<dbReference type="EMBL" id="KB095812">
    <property type="protein sequence ID" value="ESO11619.1"/>
    <property type="molecule type" value="Genomic_DNA"/>
</dbReference>
<dbReference type="RefSeq" id="XP_009010107.1">
    <property type="nucleotide sequence ID" value="XM_009011859.1"/>
</dbReference>
<proteinExistence type="predicted"/>
<dbReference type="InterPro" id="IPR013087">
    <property type="entry name" value="Znf_C2H2_type"/>
</dbReference>
<evidence type="ECO:0000313" key="4">
    <source>
        <dbReference type="EnsemblMetazoa" id="HelroP166632"/>
    </source>
</evidence>
<accession>T1EYB0</accession>
<dbReference type="AlphaFoldDB" id="T1EYB0"/>
<evidence type="ECO:0000256" key="1">
    <source>
        <dbReference type="PROSITE-ProRule" id="PRU00042"/>
    </source>
</evidence>
<reference evidence="3 5" key="2">
    <citation type="journal article" date="2013" name="Nature">
        <title>Insights into bilaterian evolution from three spiralian genomes.</title>
        <authorList>
            <person name="Simakov O."/>
            <person name="Marletaz F."/>
            <person name="Cho S.J."/>
            <person name="Edsinger-Gonzales E."/>
            <person name="Havlak P."/>
            <person name="Hellsten U."/>
            <person name="Kuo D.H."/>
            <person name="Larsson T."/>
            <person name="Lv J."/>
            <person name="Arendt D."/>
            <person name="Savage R."/>
            <person name="Osoegawa K."/>
            <person name="de Jong P."/>
            <person name="Grimwood J."/>
            <person name="Chapman J.A."/>
            <person name="Shapiro H."/>
            <person name="Aerts A."/>
            <person name="Otillar R.P."/>
            <person name="Terry A.Y."/>
            <person name="Boore J.L."/>
            <person name="Grigoriev I.V."/>
            <person name="Lindberg D.R."/>
            <person name="Seaver E.C."/>
            <person name="Weisblat D.A."/>
            <person name="Putnam N.H."/>
            <person name="Rokhsar D.S."/>
        </authorList>
    </citation>
    <scope>NUCLEOTIDE SEQUENCE</scope>
</reference>
<dbReference type="SMART" id="SM00355">
    <property type="entry name" value="ZnF_C2H2"/>
    <property type="match status" value="1"/>
</dbReference>
<dbReference type="InterPro" id="IPR036236">
    <property type="entry name" value="Znf_C2H2_sf"/>
</dbReference>
<dbReference type="GeneID" id="20201560"/>
<protein>
    <recommendedName>
        <fullName evidence="2">C2H2-type domain-containing protein</fullName>
    </recommendedName>
</protein>
<gene>
    <name evidence="4" type="primary">20201560</name>
    <name evidence="3" type="ORF">HELRODRAFT_166632</name>
</gene>
<dbReference type="Pfam" id="PF00096">
    <property type="entry name" value="zf-C2H2"/>
    <property type="match status" value="1"/>
</dbReference>
<dbReference type="Proteomes" id="UP000015101">
    <property type="component" value="Unassembled WGS sequence"/>
</dbReference>
<reference evidence="4" key="3">
    <citation type="submission" date="2015-06" db="UniProtKB">
        <authorList>
            <consortium name="EnsemblMetazoa"/>
        </authorList>
    </citation>
    <scope>IDENTIFICATION</scope>
</reference>
<dbReference type="OrthoDB" id="6327582at2759"/>
<keyword evidence="1" id="KW-0863">Zinc-finger</keyword>
<keyword evidence="1" id="KW-0479">Metal-binding</keyword>
<dbReference type="InParanoid" id="T1EYB0"/>
<name>T1EYB0_HELRO</name>
<keyword evidence="5" id="KW-1185">Reference proteome</keyword>
<dbReference type="PROSITE" id="PS50157">
    <property type="entry name" value="ZINC_FINGER_C2H2_2"/>
    <property type="match status" value="1"/>
</dbReference>
<feature type="domain" description="C2H2-type" evidence="2">
    <location>
        <begin position="264"/>
        <end position="292"/>
    </location>
</feature>
<dbReference type="PROSITE" id="PS00028">
    <property type="entry name" value="ZINC_FINGER_C2H2_1"/>
    <property type="match status" value="1"/>
</dbReference>
<reference evidence="5" key="1">
    <citation type="submission" date="2012-12" db="EMBL/GenBank/DDBJ databases">
        <authorList>
            <person name="Hellsten U."/>
            <person name="Grimwood J."/>
            <person name="Chapman J.A."/>
            <person name="Shapiro H."/>
            <person name="Aerts A."/>
            <person name="Otillar R.P."/>
            <person name="Terry A.Y."/>
            <person name="Boore J.L."/>
            <person name="Simakov O."/>
            <person name="Marletaz F."/>
            <person name="Cho S.-J."/>
            <person name="Edsinger-Gonzales E."/>
            <person name="Havlak P."/>
            <person name="Kuo D.-H."/>
            <person name="Larsson T."/>
            <person name="Lv J."/>
            <person name="Arendt D."/>
            <person name="Savage R."/>
            <person name="Osoegawa K."/>
            <person name="de Jong P."/>
            <person name="Lindberg D.R."/>
            <person name="Seaver E.C."/>
            <person name="Weisblat D.A."/>
            <person name="Putnam N.H."/>
            <person name="Grigoriev I.V."/>
            <person name="Rokhsar D.S."/>
        </authorList>
    </citation>
    <scope>NUCLEOTIDE SEQUENCE</scope>
</reference>
<dbReference type="EnsemblMetazoa" id="HelroT166632">
    <property type="protein sequence ID" value="HelroP166632"/>
    <property type="gene ID" value="HelroG166632"/>
</dbReference>
<dbReference type="EMBL" id="AMQM01002483">
    <property type="status" value="NOT_ANNOTATED_CDS"/>
    <property type="molecule type" value="Genomic_DNA"/>
</dbReference>
<dbReference type="HOGENOM" id="CLU_850657_0_0_1"/>
<dbReference type="CTD" id="20201560"/>
<dbReference type="GO" id="GO:0008270">
    <property type="term" value="F:zinc ion binding"/>
    <property type="evidence" value="ECO:0007669"/>
    <property type="project" value="UniProtKB-KW"/>
</dbReference>
<evidence type="ECO:0000313" key="3">
    <source>
        <dbReference type="EMBL" id="ESO11619.1"/>
    </source>
</evidence>
<dbReference type="KEGG" id="hro:HELRODRAFT_166632"/>
<keyword evidence="1" id="KW-0862">Zinc</keyword>
<sequence length="327" mass="37227">MVLKEDQERVLKILKETIALLCKNGLNYISDLKIEGLIGVTIDKSEIFLVNLNECITYDNHNNNVKLQQQQSNDDGNGGHTFIKTDTNHIVNDTYSSSVVRCERLLTSHSHEDNDQPNEEIIKDIKIEINCDSDNSRYEDLDLSDPNIMVEANVNNDSVIAKLNNDKNSSGISSPLHLNENTWLKVHPVRTKNQIMKHTSQSYRINNSYNKNGRPMCHSLQYCPTENTVPTTDHYIVQQHPRRTDFSSLSSSSLIDDKLRSHPVVCNMCGKRFPRKLFLQAHMSTQHGLPKPFKCGKCGKGFHDNVIDVTDVKHGIRLAKSNWPHKL</sequence>
<dbReference type="Gene3D" id="3.30.160.60">
    <property type="entry name" value="Classic Zinc Finger"/>
    <property type="match status" value="1"/>
</dbReference>
<dbReference type="SUPFAM" id="SSF57667">
    <property type="entry name" value="beta-beta-alpha zinc fingers"/>
    <property type="match status" value="1"/>
</dbReference>
<evidence type="ECO:0000313" key="5">
    <source>
        <dbReference type="Proteomes" id="UP000015101"/>
    </source>
</evidence>
<evidence type="ECO:0000259" key="2">
    <source>
        <dbReference type="PROSITE" id="PS50157"/>
    </source>
</evidence>